<dbReference type="AlphaFoldDB" id="A0AA40FD47"/>
<feature type="coiled-coil region" evidence="1">
    <location>
        <begin position="220"/>
        <end position="296"/>
    </location>
</feature>
<evidence type="ECO:0000256" key="3">
    <source>
        <dbReference type="SAM" id="SignalP"/>
    </source>
</evidence>
<feature type="signal peptide" evidence="3">
    <location>
        <begin position="1"/>
        <end position="15"/>
    </location>
</feature>
<evidence type="ECO:0000256" key="1">
    <source>
        <dbReference type="SAM" id="Coils"/>
    </source>
</evidence>
<gene>
    <name evidence="5" type="ORF">B0T18DRAFT_425385</name>
</gene>
<feature type="coiled-coil region" evidence="1">
    <location>
        <begin position="339"/>
        <end position="373"/>
    </location>
</feature>
<evidence type="ECO:0000259" key="4">
    <source>
        <dbReference type="Pfam" id="PF14856"/>
    </source>
</evidence>
<name>A0AA40FD47_9PEZI</name>
<feature type="compositionally biased region" description="Basic and acidic residues" evidence="2">
    <location>
        <begin position="545"/>
        <end position="555"/>
    </location>
</feature>
<keyword evidence="6" id="KW-1185">Reference proteome</keyword>
<feature type="chain" id="PRO_5041297351" description="Ecp2 effector protein-like domain-containing protein" evidence="3">
    <location>
        <begin position="16"/>
        <end position="570"/>
    </location>
</feature>
<dbReference type="InterPro" id="IPR029226">
    <property type="entry name" value="Ecp2-like"/>
</dbReference>
<comment type="caution">
    <text evidence="5">The sequence shown here is derived from an EMBL/GenBank/DDBJ whole genome shotgun (WGS) entry which is preliminary data.</text>
</comment>
<feature type="compositionally biased region" description="Acidic residues" evidence="2">
    <location>
        <begin position="483"/>
        <end position="505"/>
    </location>
</feature>
<evidence type="ECO:0000313" key="5">
    <source>
        <dbReference type="EMBL" id="KAK0755106.1"/>
    </source>
</evidence>
<evidence type="ECO:0000313" key="6">
    <source>
        <dbReference type="Proteomes" id="UP001172155"/>
    </source>
</evidence>
<dbReference type="Pfam" id="PF14856">
    <property type="entry name" value="Hce2"/>
    <property type="match status" value="1"/>
</dbReference>
<dbReference type="EMBL" id="JAUKUD010000001">
    <property type="protein sequence ID" value="KAK0755106.1"/>
    <property type="molecule type" value="Genomic_DNA"/>
</dbReference>
<dbReference type="Gene3D" id="1.10.287.620">
    <property type="entry name" value="Helix Hairpins"/>
    <property type="match status" value="1"/>
</dbReference>
<keyword evidence="3" id="KW-0732">Signal</keyword>
<feature type="domain" description="Ecp2 effector protein-like" evidence="4">
    <location>
        <begin position="34"/>
        <end position="136"/>
    </location>
</feature>
<dbReference type="Proteomes" id="UP001172155">
    <property type="component" value="Unassembled WGS sequence"/>
</dbReference>
<accession>A0AA40FD47</accession>
<reference evidence="5" key="1">
    <citation type="submission" date="2023-06" db="EMBL/GenBank/DDBJ databases">
        <title>Genome-scale phylogeny and comparative genomics of the fungal order Sordariales.</title>
        <authorList>
            <consortium name="Lawrence Berkeley National Laboratory"/>
            <person name="Hensen N."/>
            <person name="Bonometti L."/>
            <person name="Westerberg I."/>
            <person name="Brannstrom I.O."/>
            <person name="Guillou S."/>
            <person name="Cros-Aarteil S."/>
            <person name="Calhoun S."/>
            <person name="Haridas S."/>
            <person name="Kuo A."/>
            <person name="Mondo S."/>
            <person name="Pangilinan J."/>
            <person name="Riley R."/>
            <person name="LaButti K."/>
            <person name="Andreopoulos B."/>
            <person name="Lipzen A."/>
            <person name="Chen C."/>
            <person name="Yanf M."/>
            <person name="Daum C."/>
            <person name="Ng V."/>
            <person name="Clum A."/>
            <person name="Steindorff A."/>
            <person name="Ohm R."/>
            <person name="Martin F."/>
            <person name="Silar P."/>
            <person name="Natvig D."/>
            <person name="Lalanne C."/>
            <person name="Gautier V."/>
            <person name="Ament-velasquez S.L."/>
            <person name="Kruys A."/>
            <person name="Hutchinson M.I."/>
            <person name="Powell A.J."/>
            <person name="Barry K."/>
            <person name="Miller A.N."/>
            <person name="Grigoriev I.V."/>
            <person name="Debuchy R."/>
            <person name="Gladieux P."/>
            <person name="Thoren M.H."/>
            <person name="Johannesson H."/>
        </authorList>
    </citation>
    <scope>NUCLEOTIDE SEQUENCE</scope>
    <source>
        <strain evidence="5">SMH3187-1</strain>
    </source>
</reference>
<organism evidence="5 6">
    <name type="scientific">Schizothecium vesticola</name>
    <dbReference type="NCBI Taxonomy" id="314040"/>
    <lineage>
        <taxon>Eukaryota</taxon>
        <taxon>Fungi</taxon>
        <taxon>Dikarya</taxon>
        <taxon>Ascomycota</taxon>
        <taxon>Pezizomycotina</taxon>
        <taxon>Sordariomycetes</taxon>
        <taxon>Sordariomycetidae</taxon>
        <taxon>Sordariales</taxon>
        <taxon>Schizotheciaceae</taxon>
        <taxon>Schizothecium</taxon>
    </lineage>
</organism>
<feature type="region of interest" description="Disordered" evidence="2">
    <location>
        <begin position="473"/>
        <end position="570"/>
    </location>
</feature>
<feature type="region of interest" description="Disordered" evidence="2">
    <location>
        <begin position="425"/>
        <end position="455"/>
    </location>
</feature>
<dbReference type="SUPFAM" id="SSF57997">
    <property type="entry name" value="Tropomyosin"/>
    <property type="match status" value="1"/>
</dbReference>
<evidence type="ECO:0000256" key="2">
    <source>
        <dbReference type="SAM" id="MobiDB-lite"/>
    </source>
</evidence>
<feature type="compositionally biased region" description="Acidic residues" evidence="2">
    <location>
        <begin position="513"/>
        <end position="542"/>
    </location>
</feature>
<keyword evidence="1" id="KW-0175">Coiled coil</keyword>
<sequence>MRLALLATLLSTASALPSLNLFLTRALAPRQARCYTNRIDSTTTPDSASAADCTILQDEVAGLFNNTDWTPEAANGFGFDIRHGTCGLAFHYRANTSDIPDTEFRVTSGDARTVLLHSVEQFAVDGKVSSVGAFHCLVGGEVTKSGWADFSVYKGSNNQHKYVLRSFAEYKSATLLLGPTGERSSSIAEFLEHSFAAYTLKAETASAARERADKTTNSLISQLRSKVLQLSQELESKDQTLRTTQRDLASKDHDLCNTKLDLSSAKQDLSVAKQDLSAAKKELEMVKGKLNGTKKELGMTKKRLVIVREEAADIKDEILDYKADCNLAMEKIPPLELALSAATREAAVASEQLEATTKELEDTKTALVNTQDALYNAFNERDHALLKIRYLEGDAGELSESDHASDTSDKPSQFFNFYLTPPELAGVRRKRDEDGAGNPTRPQKKIRVLVKDAPAEDMDMDSTLMWWGDADSDQGVEEAAQSCDEEEEEEEEEETGEEDNAEVDVDDVKDGDYETGEDEEDGEDEDGEEDAGDETGEDEAGEGQDQGKGEADQKVSRIIRIRVPLDQRSK</sequence>
<protein>
    <recommendedName>
        <fullName evidence="4">Ecp2 effector protein-like domain-containing protein</fullName>
    </recommendedName>
</protein>
<proteinExistence type="predicted"/>